<dbReference type="SMART" id="SM01419">
    <property type="entry name" value="Thiol-ester_cl"/>
    <property type="match status" value="1"/>
</dbReference>
<dbReference type="InterPro" id="IPR047565">
    <property type="entry name" value="Alpha-macroglob_thiol-ester_cl"/>
</dbReference>
<dbReference type="Pfam" id="PF07677">
    <property type="entry name" value="A2M_recep"/>
    <property type="match status" value="1"/>
</dbReference>
<proteinExistence type="predicted"/>
<dbReference type="EMBL" id="JASSZA010000019">
    <property type="protein sequence ID" value="KAK2087316.1"/>
    <property type="molecule type" value="Genomic_DNA"/>
</dbReference>
<evidence type="ECO:0000313" key="4">
    <source>
        <dbReference type="Proteomes" id="UP001266305"/>
    </source>
</evidence>
<feature type="compositionally biased region" description="Low complexity" evidence="1">
    <location>
        <begin position="499"/>
        <end position="508"/>
    </location>
</feature>
<dbReference type="Proteomes" id="UP001266305">
    <property type="component" value="Unassembled WGS sequence"/>
</dbReference>
<dbReference type="SUPFAM" id="SSF49410">
    <property type="entry name" value="Alpha-macroglobulin receptor domain"/>
    <property type="match status" value="1"/>
</dbReference>
<dbReference type="CDD" id="cd02896">
    <property type="entry name" value="complement_C3_C4_C5"/>
    <property type="match status" value="1"/>
</dbReference>
<dbReference type="InterPro" id="IPR011626">
    <property type="entry name" value="Alpha-macroglobulin_TED"/>
</dbReference>
<dbReference type="PANTHER" id="PTHR11412">
    <property type="entry name" value="MACROGLOBULIN / COMPLEMENT"/>
    <property type="match status" value="1"/>
</dbReference>
<evidence type="ECO:0000313" key="3">
    <source>
        <dbReference type="EMBL" id="KAK2087316.1"/>
    </source>
</evidence>
<comment type="caution">
    <text evidence="3">The sequence shown here is derived from an EMBL/GenBank/DDBJ whole genome shotgun (WGS) entry which is preliminary data.</text>
</comment>
<feature type="compositionally biased region" description="Polar residues" evidence="1">
    <location>
        <begin position="674"/>
        <end position="684"/>
    </location>
</feature>
<dbReference type="Pfam" id="PF07678">
    <property type="entry name" value="TED_complement"/>
    <property type="match status" value="1"/>
</dbReference>
<sequence length="684" mass="74836">MKSFFVDLKLPHSVIRNEQVQIQAVLHNFRNRQAKVRVEFPHKEPLCSASKPGAPSRQVVVMPPTSSKIVPFVLLPLEIGKVDVEVKAVGYGIQDHVKKTLLVRAGGQIQQMSRSILLNPQGRTQTELVPRQEFLNMVPDTQAEVFISVQGDILGETIVGSLTPEEMQQLLRVPTGCPEQTLSSLMPVVILTHYLDATGQWGKVGVEHRDQVMKNIVSGYTQMLTHRSSDGTYHTSKGNPGSTWLTNYVFRVFALAYPTMTTSVLDLPSLCAMANWLIIDRQAEDGHFLEKGPVVMTSMQGGYQGSEANISLTALVVIALDEGKELCSQVIPNLMTSIERARDFLERKLPNIQTTFAIATVSYALALANSPRANDRLDSFASHDKTHWPVDEQKLGPLYTVEATAYALMQKLELGRHNETHPIAKWLLEKRELGGGFGSTQVMGTSGRWGPGSLAKVLTCPAQGGNGGAVLGPDAPPNGFSGAVCGADPHTPPPRPPHTHTSPPHSNTQTTVVALEALTRFREDVPFEGVQDLRVQISAPKRALNVNWQIDDNNAYQQRSAKFLAQDDLEIKASGSGRGTISDNREATMTIMEVSLLTGFYPNQDDLKQLTSDVERYAFQYETKTSTSDSTVVLYLEKVRKAGCPPLEACGHPGGWRTQGQPPGRVLQGARPSEVSSSGCNSYD</sequence>
<keyword evidence="4" id="KW-1185">Reference proteome</keyword>
<dbReference type="InterPro" id="IPR036595">
    <property type="entry name" value="A-macroglobulin_rcpt-bd_sf"/>
</dbReference>
<evidence type="ECO:0000259" key="2">
    <source>
        <dbReference type="SMART" id="SM01361"/>
    </source>
</evidence>
<gene>
    <name evidence="3" type="ORF">P7K49_033223</name>
</gene>
<evidence type="ECO:0000256" key="1">
    <source>
        <dbReference type="SAM" id="MobiDB-lite"/>
    </source>
</evidence>
<dbReference type="SUPFAM" id="SSF48239">
    <property type="entry name" value="Terpenoid cyclases/Protein prenyltransferases"/>
    <property type="match status" value="1"/>
</dbReference>
<dbReference type="Gene3D" id="2.60.40.690">
    <property type="entry name" value="Alpha-macroglobulin, receptor-binding domain"/>
    <property type="match status" value="1"/>
</dbReference>
<accession>A0ABQ9TRB6</accession>
<dbReference type="PANTHER" id="PTHR11412:SF111">
    <property type="entry name" value="VENOM FACTOR"/>
    <property type="match status" value="1"/>
</dbReference>
<dbReference type="InterPro" id="IPR001599">
    <property type="entry name" value="Macroglobln_a2"/>
</dbReference>
<dbReference type="InterPro" id="IPR050473">
    <property type="entry name" value="A2M/Complement_sys"/>
</dbReference>
<organism evidence="3 4">
    <name type="scientific">Saguinus oedipus</name>
    <name type="common">Cotton-top tamarin</name>
    <name type="synonym">Oedipomidas oedipus</name>
    <dbReference type="NCBI Taxonomy" id="9490"/>
    <lineage>
        <taxon>Eukaryota</taxon>
        <taxon>Metazoa</taxon>
        <taxon>Chordata</taxon>
        <taxon>Craniata</taxon>
        <taxon>Vertebrata</taxon>
        <taxon>Euteleostomi</taxon>
        <taxon>Mammalia</taxon>
        <taxon>Eutheria</taxon>
        <taxon>Euarchontoglires</taxon>
        <taxon>Primates</taxon>
        <taxon>Haplorrhini</taxon>
        <taxon>Platyrrhini</taxon>
        <taxon>Cebidae</taxon>
        <taxon>Callitrichinae</taxon>
        <taxon>Saguinus</taxon>
    </lineage>
</organism>
<dbReference type="Gene3D" id="2.60.120.1540">
    <property type="match status" value="1"/>
</dbReference>
<name>A0ABQ9TRB6_SAGOE</name>
<dbReference type="InterPro" id="IPR008930">
    <property type="entry name" value="Terpenoid_cyclase/PrenylTrfase"/>
</dbReference>
<feature type="domain" description="Alpha-macroglobulin receptor-binding" evidence="2">
    <location>
        <begin position="587"/>
        <end position="683"/>
    </location>
</feature>
<dbReference type="Gene3D" id="1.50.10.20">
    <property type="match status" value="1"/>
</dbReference>
<feature type="region of interest" description="Disordered" evidence="1">
    <location>
        <begin position="649"/>
        <end position="684"/>
    </location>
</feature>
<reference evidence="3 4" key="1">
    <citation type="submission" date="2023-05" db="EMBL/GenBank/DDBJ databases">
        <title>B98-5 Cell Line De Novo Hybrid Assembly: An Optical Mapping Approach.</title>
        <authorList>
            <person name="Kananen K."/>
            <person name="Auerbach J.A."/>
            <person name="Kautto E."/>
            <person name="Blachly J.S."/>
        </authorList>
    </citation>
    <scope>NUCLEOTIDE SEQUENCE [LARGE SCALE GENOMIC DNA]</scope>
    <source>
        <strain evidence="3">B95-8</strain>
        <tissue evidence="3">Cell line</tissue>
    </source>
</reference>
<dbReference type="InterPro" id="IPR009048">
    <property type="entry name" value="A-macroglobulin_rcpt-bd"/>
</dbReference>
<dbReference type="InterPro" id="IPR013783">
    <property type="entry name" value="Ig-like_fold"/>
</dbReference>
<protein>
    <recommendedName>
        <fullName evidence="2">Alpha-macroglobulin receptor-binding domain-containing protein</fullName>
    </recommendedName>
</protein>
<dbReference type="SMART" id="SM01361">
    <property type="entry name" value="A2M_recep"/>
    <property type="match status" value="1"/>
</dbReference>
<dbReference type="Gene3D" id="2.60.40.10">
    <property type="entry name" value="Immunoglobulins"/>
    <property type="match status" value="1"/>
</dbReference>
<dbReference type="Pfam" id="PF00207">
    <property type="entry name" value="A2M"/>
    <property type="match status" value="1"/>
</dbReference>
<feature type="region of interest" description="Disordered" evidence="1">
    <location>
        <begin position="481"/>
        <end position="508"/>
    </location>
</feature>